<dbReference type="SUPFAM" id="SSF55681">
    <property type="entry name" value="Class II aaRS and biotin synthetases"/>
    <property type="match status" value="1"/>
</dbReference>
<keyword evidence="3" id="KW-0238">DNA-binding</keyword>
<keyword evidence="3" id="KW-0678">Repressor</keyword>
<dbReference type="GO" id="GO:0016740">
    <property type="term" value="F:transferase activity"/>
    <property type="evidence" value="ECO:0007669"/>
    <property type="project" value="UniProtKB-ARBA"/>
</dbReference>
<proteinExistence type="inferred from homology"/>
<name>A0A1G9CJA2_9BACL</name>
<dbReference type="Pfam" id="PF08279">
    <property type="entry name" value="HTH_11"/>
    <property type="match status" value="1"/>
</dbReference>
<dbReference type="InterPro" id="IPR004408">
    <property type="entry name" value="Biotin_CoA_COase_ligase"/>
</dbReference>
<dbReference type="HAMAP" id="MF_00978">
    <property type="entry name" value="Bifunct_BirA"/>
    <property type="match status" value="1"/>
</dbReference>
<dbReference type="PANTHER" id="PTHR12835">
    <property type="entry name" value="BIOTIN PROTEIN LIGASE"/>
    <property type="match status" value="1"/>
</dbReference>
<dbReference type="PROSITE" id="PS51733">
    <property type="entry name" value="BPL_LPL_CATALYTIC"/>
    <property type="match status" value="1"/>
</dbReference>
<dbReference type="InterPro" id="IPR036390">
    <property type="entry name" value="WH_DNA-bd_sf"/>
</dbReference>
<dbReference type="EC" id="6.3.4.15" evidence="3"/>
<keyword evidence="3" id="KW-0804">Transcription</keyword>
<dbReference type="GO" id="GO:0004077">
    <property type="term" value="F:biotin--[biotin carboxyl-carrier protein] ligase activity"/>
    <property type="evidence" value="ECO:0007669"/>
    <property type="project" value="UniProtKB-UniRule"/>
</dbReference>
<accession>A0A1G9CJA2</accession>
<feature type="domain" description="BPL/LPL catalytic" evidence="4">
    <location>
        <begin position="67"/>
        <end position="259"/>
    </location>
</feature>
<feature type="DNA-binding region" description="H-T-H motif" evidence="3">
    <location>
        <begin position="20"/>
        <end position="39"/>
    </location>
</feature>
<dbReference type="GO" id="GO:0003677">
    <property type="term" value="F:DNA binding"/>
    <property type="evidence" value="ECO:0007669"/>
    <property type="project" value="UniProtKB-UniRule"/>
</dbReference>
<dbReference type="Proteomes" id="UP000199008">
    <property type="component" value="Unassembled WGS sequence"/>
</dbReference>
<dbReference type="AlphaFoldDB" id="A0A1G9CJA2"/>
<dbReference type="Pfam" id="PF02237">
    <property type="entry name" value="BPL_C"/>
    <property type="match status" value="1"/>
</dbReference>
<dbReference type="Gene3D" id="2.30.30.100">
    <property type="match status" value="1"/>
</dbReference>
<sequence>MLNLDQKVLKLLNKEQFLSGQKMADQLGVSRTAVWKSIQNLKRDGYKVESVTNKGYMLTRSSDKLTETLLSSMISQSDLFTDIIYRESVDSTQKVAFQYISEKQQPFIVVSNEQTGGRGRFNREWLSPKSSGLYMSAVLKPDIELNEIIKFNLFISLAIARAIEKSFNLQTGIKWPNDIYINDKKVCGFLTEVLSENNMIQSIICGIGINLYETQSVKEINNATSIESELRKNDRMVIEMELFLNHLVKEIEHYYELFLSTPFSTIKDDWVSKSIIFGRGMRISEMNRSYMGKPVDITDDGFLVVTDEAGEIHKIISADIEF</sequence>
<keyword evidence="1 3" id="KW-0436">Ligase</keyword>
<feature type="binding site" evidence="3">
    <location>
        <position position="114"/>
    </location>
    <ligand>
        <name>biotin</name>
        <dbReference type="ChEBI" id="CHEBI:57586"/>
    </ligand>
</feature>
<dbReference type="GO" id="GO:0006355">
    <property type="term" value="P:regulation of DNA-templated transcription"/>
    <property type="evidence" value="ECO:0007669"/>
    <property type="project" value="UniProtKB-UniRule"/>
</dbReference>
<dbReference type="InterPro" id="IPR030855">
    <property type="entry name" value="Bifunct_BirA"/>
</dbReference>
<keyword evidence="3" id="KW-0547">Nucleotide-binding</keyword>
<comment type="similarity">
    <text evidence="3">Belongs to the biotin--protein ligase family.</text>
</comment>
<dbReference type="Gene3D" id="3.30.930.10">
    <property type="entry name" value="Bira Bifunctional Protein, Domain 2"/>
    <property type="match status" value="1"/>
</dbReference>
<comment type="catalytic activity">
    <reaction evidence="3">
        <text>biotin + L-lysyl-[protein] + ATP = N(6)-biotinyl-L-lysyl-[protein] + AMP + diphosphate + H(+)</text>
        <dbReference type="Rhea" id="RHEA:11756"/>
        <dbReference type="Rhea" id="RHEA-COMP:9752"/>
        <dbReference type="Rhea" id="RHEA-COMP:10505"/>
        <dbReference type="ChEBI" id="CHEBI:15378"/>
        <dbReference type="ChEBI" id="CHEBI:29969"/>
        <dbReference type="ChEBI" id="CHEBI:30616"/>
        <dbReference type="ChEBI" id="CHEBI:33019"/>
        <dbReference type="ChEBI" id="CHEBI:57586"/>
        <dbReference type="ChEBI" id="CHEBI:83144"/>
        <dbReference type="ChEBI" id="CHEBI:456215"/>
        <dbReference type="EC" id="6.3.4.15"/>
    </reaction>
</comment>
<dbReference type="Gene3D" id="1.10.10.10">
    <property type="entry name" value="Winged helix-like DNA-binding domain superfamily/Winged helix DNA-binding domain"/>
    <property type="match status" value="1"/>
</dbReference>
<evidence type="ECO:0000313" key="6">
    <source>
        <dbReference type="Proteomes" id="UP000199008"/>
    </source>
</evidence>
<dbReference type="SUPFAM" id="SSF46785">
    <property type="entry name" value="Winged helix' DNA-binding domain"/>
    <property type="match status" value="1"/>
</dbReference>
<keyword evidence="6" id="KW-1185">Reference proteome</keyword>
<protein>
    <recommendedName>
        <fullName evidence="3">Bifunctional ligase/repressor BirA</fullName>
    </recommendedName>
    <alternativeName>
        <fullName evidence="3">Biotin--[acetyl-CoA-carboxylase] ligase</fullName>
        <ecNumber evidence="3">6.3.4.15</ecNumber>
    </alternativeName>
    <alternativeName>
        <fullName evidence="3">Biotin--protein ligase</fullName>
    </alternativeName>
    <alternativeName>
        <fullName evidence="3">Biotin-[acetyl-CoA carboxylase] synthetase</fullName>
    </alternativeName>
</protein>
<evidence type="ECO:0000259" key="4">
    <source>
        <dbReference type="PROSITE" id="PS51733"/>
    </source>
</evidence>
<evidence type="ECO:0000256" key="3">
    <source>
        <dbReference type="HAMAP-Rule" id="MF_00978"/>
    </source>
</evidence>
<feature type="binding site" evidence="3">
    <location>
        <begin position="118"/>
        <end position="120"/>
    </location>
    <ligand>
        <name>biotin</name>
        <dbReference type="ChEBI" id="CHEBI:57586"/>
    </ligand>
</feature>
<comment type="caution">
    <text evidence="3">Lacks conserved residue(s) required for the propagation of feature annotation.</text>
</comment>
<dbReference type="GO" id="GO:0009249">
    <property type="term" value="P:protein lipoylation"/>
    <property type="evidence" value="ECO:0007669"/>
    <property type="project" value="UniProtKB-ARBA"/>
</dbReference>
<feature type="binding site" evidence="3">
    <location>
        <position position="185"/>
    </location>
    <ligand>
        <name>biotin</name>
        <dbReference type="ChEBI" id="CHEBI:57586"/>
    </ligand>
</feature>
<dbReference type="PANTHER" id="PTHR12835:SF5">
    <property type="entry name" value="BIOTIN--PROTEIN LIGASE"/>
    <property type="match status" value="1"/>
</dbReference>
<keyword evidence="3" id="KW-0067">ATP-binding</keyword>
<dbReference type="InterPro" id="IPR045864">
    <property type="entry name" value="aa-tRNA-synth_II/BPL/LPL"/>
</dbReference>
<dbReference type="InterPro" id="IPR036388">
    <property type="entry name" value="WH-like_DNA-bd_sf"/>
</dbReference>
<reference evidence="6" key="1">
    <citation type="submission" date="2016-10" db="EMBL/GenBank/DDBJ databases">
        <authorList>
            <person name="Varghese N."/>
            <person name="Submissions S."/>
        </authorList>
    </citation>
    <scope>NUCLEOTIDE SEQUENCE [LARGE SCALE GENOMIC DNA]</scope>
    <source>
        <strain evidence="6">CGMCC 1.8895</strain>
    </source>
</reference>
<evidence type="ECO:0000256" key="2">
    <source>
        <dbReference type="ARBA" id="ARBA00023267"/>
    </source>
</evidence>
<dbReference type="OrthoDB" id="9807064at2"/>
<keyword evidence="2 3" id="KW-0092">Biotin</keyword>
<dbReference type="GO" id="GO:0005737">
    <property type="term" value="C:cytoplasm"/>
    <property type="evidence" value="ECO:0007669"/>
    <property type="project" value="TreeGrafter"/>
</dbReference>
<dbReference type="EMBL" id="FNFY01000004">
    <property type="protein sequence ID" value="SDK51753.1"/>
    <property type="molecule type" value="Genomic_DNA"/>
</dbReference>
<dbReference type="Pfam" id="PF03099">
    <property type="entry name" value="BPL_LplA_LipB"/>
    <property type="match status" value="1"/>
</dbReference>
<gene>
    <name evidence="3" type="primary">birA</name>
    <name evidence="5" type="ORF">SAMN05216216_10489</name>
</gene>
<dbReference type="RefSeq" id="WP_092984862.1">
    <property type="nucleotide sequence ID" value="NZ_FNFY01000004.1"/>
</dbReference>
<dbReference type="GO" id="GO:0005524">
    <property type="term" value="F:ATP binding"/>
    <property type="evidence" value="ECO:0007669"/>
    <property type="project" value="UniProtKB-UniRule"/>
</dbReference>
<organism evidence="5 6">
    <name type="scientific">Lacicoccus qingdaonensis</name>
    <dbReference type="NCBI Taxonomy" id="576118"/>
    <lineage>
        <taxon>Bacteria</taxon>
        <taxon>Bacillati</taxon>
        <taxon>Bacillota</taxon>
        <taxon>Bacilli</taxon>
        <taxon>Bacillales</taxon>
        <taxon>Salinicoccaceae</taxon>
        <taxon>Lacicoccus</taxon>
    </lineage>
</organism>
<dbReference type="STRING" id="576118.SAMN05216216_10489"/>
<comment type="function">
    <text evidence="3">Acts both as a biotin--[acetyl-CoA-carboxylase] ligase and a repressor.</text>
</comment>
<evidence type="ECO:0000313" key="5">
    <source>
        <dbReference type="EMBL" id="SDK51753.1"/>
    </source>
</evidence>
<dbReference type="InterPro" id="IPR013196">
    <property type="entry name" value="HTH_11"/>
</dbReference>
<evidence type="ECO:0000256" key="1">
    <source>
        <dbReference type="ARBA" id="ARBA00022598"/>
    </source>
</evidence>
<dbReference type="NCBIfam" id="TIGR00121">
    <property type="entry name" value="birA_ligase"/>
    <property type="match status" value="1"/>
</dbReference>
<dbReference type="InterPro" id="IPR004143">
    <property type="entry name" value="BPL_LPL_catalytic"/>
</dbReference>
<dbReference type="InterPro" id="IPR003142">
    <property type="entry name" value="BPL_C"/>
</dbReference>
<dbReference type="CDD" id="cd16442">
    <property type="entry name" value="BPL"/>
    <property type="match status" value="1"/>
</dbReference>
<keyword evidence="3" id="KW-0805">Transcription regulation</keyword>